<evidence type="ECO:0000313" key="2">
    <source>
        <dbReference type="Proteomes" id="UP000265800"/>
    </source>
</evidence>
<sequence length="182" mass="20926">MREPDLFINEVSAEFHFPEPENPLTPEEDTQAFLRFLRFNGEWEVWPAPLRPEDPPGLSLQGFLSLERLSDTSGRFRLTLREFGPTFSFMGQEKTRLFYRIVWNAPEGGREFFLPNLEGTLLRPRFELVVDRCCWAFKASMDTSKQEMRFSFALGGSAAEFLFNQSGITLPGNLRLPLPGGR</sequence>
<reference evidence="1 2" key="1">
    <citation type="submission" date="2018-08" db="EMBL/GenBank/DDBJ databases">
        <title>Meiothermus luteus KCTC 52599 genome sequencing project.</title>
        <authorList>
            <person name="Da Costa M.S."/>
            <person name="Albuquerque L."/>
            <person name="Raposo P."/>
            <person name="Froufe H.J.C."/>
            <person name="Barroso C.S."/>
            <person name="Egas C."/>
        </authorList>
    </citation>
    <scope>NUCLEOTIDE SEQUENCE [LARGE SCALE GENOMIC DNA]</scope>
    <source>
        <strain evidence="1 2">KCTC 52599</strain>
    </source>
</reference>
<proteinExistence type="predicted"/>
<dbReference type="Proteomes" id="UP000265800">
    <property type="component" value="Unassembled WGS sequence"/>
</dbReference>
<comment type="caution">
    <text evidence="1">The sequence shown here is derived from an EMBL/GenBank/DDBJ whole genome shotgun (WGS) entry which is preliminary data.</text>
</comment>
<evidence type="ECO:0000313" key="1">
    <source>
        <dbReference type="EMBL" id="RIH86624.1"/>
    </source>
</evidence>
<organism evidence="1 2">
    <name type="scientific">Meiothermus luteus</name>
    <dbReference type="NCBI Taxonomy" id="2026184"/>
    <lineage>
        <taxon>Bacteria</taxon>
        <taxon>Thermotogati</taxon>
        <taxon>Deinococcota</taxon>
        <taxon>Deinococci</taxon>
        <taxon>Thermales</taxon>
        <taxon>Thermaceae</taxon>
        <taxon>Meiothermus</taxon>
    </lineage>
</organism>
<name>A0A399EPI1_9DEIN</name>
<gene>
    <name evidence="1" type="ORF">Mlute_01194</name>
</gene>
<keyword evidence="2" id="KW-1185">Reference proteome</keyword>
<protein>
    <submittedName>
        <fullName evidence="1">Uncharacterized protein</fullName>
    </submittedName>
</protein>
<accession>A0A399EPI1</accession>
<dbReference type="AlphaFoldDB" id="A0A399EPI1"/>
<dbReference type="EMBL" id="QWKZ01000030">
    <property type="protein sequence ID" value="RIH86624.1"/>
    <property type="molecule type" value="Genomic_DNA"/>
</dbReference>